<evidence type="ECO:0000259" key="1">
    <source>
        <dbReference type="Pfam" id="PF08858"/>
    </source>
</evidence>
<dbReference type="STRING" id="1612202.SAMN05421734_11419"/>
<sequence length="81" mass="9889">MRKQKTHYRLRRLSNGFTNYMVAKRDLSFEIKLTAQLMLDELVADYNKAQFDQRIDESIAANNREQFEEISKENHHYTWEY</sequence>
<dbReference type="RefSeq" id="WP_090797268.1">
    <property type="nucleotide sequence ID" value="NZ_FMYI01000014.1"/>
</dbReference>
<protein>
    <recommendedName>
        <fullName evidence="1">IDEAL domain-containing protein</fullName>
    </recommendedName>
</protein>
<proteinExistence type="predicted"/>
<dbReference type="AlphaFoldDB" id="A0A1G6N4E8"/>
<dbReference type="Gene3D" id="4.10.810.10">
    <property type="entry name" value="Virus Scaffolding Protein, Chain A"/>
    <property type="match status" value="1"/>
</dbReference>
<evidence type="ECO:0000313" key="2">
    <source>
        <dbReference type="EMBL" id="SDC62700.1"/>
    </source>
</evidence>
<dbReference type="InterPro" id="IPR027393">
    <property type="entry name" value="Virus_scaffolding_prot_C"/>
</dbReference>
<dbReference type="OrthoDB" id="2691639at2"/>
<accession>A0A1G6N4E8</accession>
<dbReference type="Pfam" id="PF08858">
    <property type="entry name" value="IDEAL"/>
    <property type="match status" value="1"/>
</dbReference>
<name>A0A1G6N4E8_9BACI</name>
<evidence type="ECO:0000313" key="3">
    <source>
        <dbReference type="Proteomes" id="UP000242949"/>
    </source>
</evidence>
<dbReference type="Proteomes" id="UP000242949">
    <property type="component" value="Unassembled WGS sequence"/>
</dbReference>
<gene>
    <name evidence="2" type="ORF">SAMN05421734_11419</name>
</gene>
<reference evidence="3" key="1">
    <citation type="submission" date="2016-09" db="EMBL/GenBank/DDBJ databases">
        <authorList>
            <person name="Varghese N."/>
            <person name="Submissions S."/>
        </authorList>
    </citation>
    <scope>NUCLEOTIDE SEQUENCE [LARGE SCALE GENOMIC DNA]</scope>
    <source>
        <strain evidence="3">S5</strain>
    </source>
</reference>
<keyword evidence="3" id="KW-1185">Reference proteome</keyword>
<dbReference type="EMBL" id="FMYI01000014">
    <property type="protein sequence ID" value="SDC62700.1"/>
    <property type="molecule type" value="Genomic_DNA"/>
</dbReference>
<organism evidence="2 3">
    <name type="scientific">Pelagirhabdus alkalitolerans</name>
    <dbReference type="NCBI Taxonomy" id="1612202"/>
    <lineage>
        <taxon>Bacteria</taxon>
        <taxon>Bacillati</taxon>
        <taxon>Bacillota</taxon>
        <taxon>Bacilli</taxon>
        <taxon>Bacillales</taxon>
        <taxon>Bacillaceae</taxon>
        <taxon>Pelagirhabdus</taxon>
    </lineage>
</organism>
<dbReference type="InterPro" id="IPR014957">
    <property type="entry name" value="IDEAL_dom"/>
</dbReference>
<feature type="domain" description="IDEAL" evidence="1">
    <location>
        <begin position="39"/>
        <end position="73"/>
    </location>
</feature>